<dbReference type="AlphaFoldDB" id="A0A1A9UG04"/>
<reference evidence="1" key="1">
    <citation type="submission" date="2020-05" db="UniProtKB">
        <authorList>
            <consortium name="EnsemblMetazoa"/>
        </authorList>
    </citation>
    <scope>IDENTIFICATION</scope>
    <source>
        <strain evidence="1">TTRI</strain>
    </source>
</reference>
<dbReference type="EnsemblMetazoa" id="GAUT003640-RA">
    <property type="protein sequence ID" value="GAUT003640-PA"/>
    <property type="gene ID" value="GAUT003640"/>
</dbReference>
<accession>A0A1A9UG04</accession>
<organism evidence="1 2">
    <name type="scientific">Glossina austeni</name>
    <name type="common">Savannah tsetse fly</name>
    <dbReference type="NCBI Taxonomy" id="7395"/>
    <lineage>
        <taxon>Eukaryota</taxon>
        <taxon>Metazoa</taxon>
        <taxon>Ecdysozoa</taxon>
        <taxon>Arthropoda</taxon>
        <taxon>Hexapoda</taxon>
        <taxon>Insecta</taxon>
        <taxon>Pterygota</taxon>
        <taxon>Neoptera</taxon>
        <taxon>Endopterygota</taxon>
        <taxon>Diptera</taxon>
        <taxon>Brachycera</taxon>
        <taxon>Muscomorpha</taxon>
        <taxon>Hippoboscoidea</taxon>
        <taxon>Glossinidae</taxon>
        <taxon>Glossina</taxon>
    </lineage>
</organism>
<name>A0A1A9UG04_GLOAU</name>
<sequence length="120" mass="13557">MRFSDGLVVDADLDGTSLHFDRWTYCDGVTRTFSCEVFDGIRPVGPTAHLTPKKPAFMLHVNHFDTIEGVYNAKTGVDHSRPPPFTRTNFTQCEKARKLITDNYRTVVREGNLAEKGYCS</sequence>
<dbReference type="VEuPathDB" id="VectorBase:GAUT003640"/>
<evidence type="ECO:0000313" key="1">
    <source>
        <dbReference type="EnsemblMetazoa" id="GAUT003640-PA"/>
    </source>
</evidence>
<proteinExistence type="predicted"/>
<dbReference type="Proteomes" id="UP000078200">
    <property type="component" value="Unassembled WGS sequence"/>
</dbReference>
<evidence type="ECO:0000313" key="2">
    <source>
        <dbReference type="Proteomes" id="UP000078200"/>
    </source>
</evidence>
<keyword evidence="2" id="KW-1185">Reference proteome</keyword>
<dbReference type="STRING" id="7395.A0A1A9UG04"/>
<protein>
    <submittedName>
        <fullName evidence="1">Uncharacterized protein</fullName>
    </submittedName>
</protein>